<evidence type="ECO:0000256" key="5">
    <source>
        <dbReference type="ARBA" id="ARBA00022490"/>
    </source>
</evidence>
<proteinExistence type="inferred from homology"/>
<comment type="catalytic activity">
    <reaction evidence="13">
        <text>(5Z,8Z,11Z,14Z)-eicosatetraenoyl-CoA + H2O = (5Z,8Z,11Z,14Z)-eicosatetraenoate + CoA + H(+)</text>
        <dbReference type="Rhea" id="RHEA:40151"/>
        <dbReference type="ChEBI" id="CHEBI:15377"/>
        <dbReference type="ChEBI" id="CHEBI:15378"/>
        <dbReference type="ChEBI" id="CHEBI:32395"/>
        <dbReference type="ChEBI" id="CHEBI:57287"/>
        <dbReference type="ChEBI" id="CHEBI:57368"/>
    </reaction>
    <physiologicalReaction direction="left-to-right" evidence="13">
        <dbReference type="Rhea" id="RHEA:40152"/>
    </physiologicalReaction>
</comment>
<keyword evidence="7" id="KW-0378">Hydrolase</keyword>
<evidence type="ECO:0000256" key="9">
    <source>
        <dbReference type="ARBA" id="ARBA00022946"/>
    </source>
</evidence>
<evidence type="ECO:0000256" key="13">
    <source>
        <dbReference type="ARBA" id="ARBA00035852"/>
    </source>
</evidence>
<comment type="catalytic activity">
    <reaction evidence="21">
        <text>decanoyl-CoA + H2O = decanoate + CoA + H(+)</text>
        <dbReference type="Rhea" id="RHEA:40059"/>
        <dbReference type="ChEBI" id="CHEBI:15377"/>
        <dbReference type="ChEBI" id="CHEBI:15378"/>
        <dbReference type="ChEBI" id="CHEBI:27689"/>
        <dbReference type="ChEBI" id="CHEBI:57287"/>
        <dbReference type="ChEBI" id="CHEBI:61430"/>
    </reaction>
    <physiologicalReaction direction="left-to-right" evidence="21">
        <dbReference type="Rhea" id="RHEA:40060"/>
    </physiologicalReaction>
</comment>
<comment type="catalytic activity">
    <reaction evidence="14">
        <text>(9Z)-octadecenoyl-CoA + H2O = (9Z)-octadecenoate + CoA + H(+)</text>
        <dbReference type="Rhea" id="RHEA:40139"/>
        <dbReference type="ChEBI" id="CHEBI:15377"/>
        <dbReference type="ChEBI" id="CHEBI:15378"/>
        <dbReference type="ChEBI" id="CHEBI:30823"/>
        <dbReference type="ChEBI" id="CHEBI:57287"/>
        <dbReference type="ChEBI" id="CHEBI:57387"/>
    </reaction>
    <physiologicalReaction direction="left-to-right" evidence="14">
        <dbReference type="Rhea" id="RHEA:40140"/>
    </physiologicalReaction>
</comment>
<comment type="catalytic activity">
    <reaction evidence="22">
        <text>dodecanoyl-CoA + H2O = dodecanoate + CoA + H(+)</text>
        <dbReference type="Rhea" id="RHEA:30135"/>
        <dbReference type="ChEBI" id="CHEBI:15377"/>
        <dbReference type="ChEBI" id="CHEBI:15378"/>
        <dbReference type="ChEBI" id="CHEBI:18262"/>
        <dbReference type="ChEBI" id="CHEBI:57287"/>
        <dbReference type="ChEBI" id="CHEBI:57375"/>
    </reaction>
    <physiologicalReaction direction="left-to-right" evidence="22">
        <dbReference type="Rhea" id="RHEA:30136"/>
    </physiologicalReaction>
</comment>
<evidence type="ECO:0000256" key="1">
    <source>
        <dbReference type="ARBA" id="ARBA00004170"/>
    </source>
</evidence>
<dbReference type="InterPro" id="IPR006683">
    <property type="entry name" value="Thioestr_dom"/>
</dbReference>
<evidence type="ECO:0000256" key="16">
    <source>
        <dbReference type="ARBA" id="ARBA00038848"/>
    </source>
</evidence>
<keyword evidence="9" id="KW-0809">Transit peptide</keyword>
<dbReference type="PANTHER" id="PTHR12418">
    <property type="entry name" value="ACYL-COENZYME A THIOESTERASE THEM4"/>
    <property type="match status" value="1"/>
</dbReference>
<keyword evidence="6" id="KW-0053">Apoptosis</keyword>
<evidence type="ECO:0000256" key="22">
    <source>
        <dbReference type="ARBA" id="ARBA00048074"/>
    </source>
</evidence>
<evidence type="ECO:0000259" key="24">
    <source>
        <dbReference type="Pfam" id="PF03061"/>
    </source>
</evidence>
<dbReference type="Proteomes" id="UP000885826">
    <property type="component" value="Unassembled WGS sequence"/>
</dbReference>
<evidence type="ECO:0000256" key="19">
    <source>
        <dbReference type="ARBA" id="ARBA00047588"/>
    </source>
</evidence>
<protein>
    <recommendedName>
        <fullName evidence="17">Acyl-coenzyme A thioesterase THEM4</fullName>
        <ecNumber evidence="16">3.1.2.2</ecNumber>
    </recommendedName>
    <alternativeName>
        <fullName evidence="18">Thioesterase superfamily member 4</fullName>
    </alternativeName>
</protein>
<evidence type="ECO:0000256" key="15">
    <source>
        <dbReference type="ARBA" id="ARBA00038456"/>
    </source>
</evidence>
<keyword evidence="5" id="KW-0963">Cytoplasm</keyword>
<name>A0A9C9EM86_UNCW3</name>
<keyword evidence="10" id="KW-0443">Lipid metabolism</keyword>
<comment type="catalytic activity">
    <reaction evidence="19">
        <text>octanoyl-CoA + H2O = octanoate + CoA + H(+)</text>
        <dbReference type="Rhea" id="RHEA:30143"/>
        <dbReference type="ChEBI" id="CHEBI:15377"/>
        <dbReference type="ChEBI" id="CHEBI:15378"/>
        <dbReference type="ChEBI" id="CHEBI:25646"/>
        <dbReference type="ChEBI" id="CHEBI:57287"/>
        <dbReference type="ChEBI" id="CHEBI:57386"/>
    </reaction>
    <physiologicalReaction direction="left-to-right" evidence="19">
        <dbReference type="Rhea" id="RHEA:30144"/>
    </physiologicalReaction>
</comment>
<dbReference type="SUPFAM" id="SSF54637">
    <property type="entry name" value="Thioesterase/thiol ester dehydrase-isomerase"/>
    <property type="match status" value="1"/>
</dbReference>
<dbReference type="GO" id="GO:0016787">
    <property type="term" value="F:hydrolase activity"/>
    <property type="evidence" value="ECO:0007669"/>
    <property type="project" value="UniProtKB-KW"/>
</dbReference>
<evidence type="ECO:0000256" key="3">
    <source>
        <dbReference type="ARBA" id="ARBA00004632"/>
    </source>
</evidence>
<dbReference type="AlphaFoldDB" id="A0A9C9EM86"/>
<comment type="catalytic activity">
    <reaction evidence="20">
        <text>hexadecanoyl-CoA + H2O = hexadecanoate + CoA + H(+)</text>
        <dbReference type="Rhea" id="RHEA:16645"/>
        <dbReference type="ChEBI" id="CHEBI:7896"/>
        <dbReference type="ChEBI" id="CHEBI:15377"/>
        <dbReference type="ChEBI" id="CHEBI:15378"/>
        <dbReference type="ChEBI" id="CHEBI:57287"/>
        <dbReference type="ChEBI" id="CHEBI:57379"/>
        <dbReference type="EC" id="3.1.2.2"/>
    </reaction>
    <physiologicalReaction direction="left-to-right" evidence="20">
        <dbReference type="Rhea" id="RHEA:16646"/>
    </physiologicalReaction>
</comment>
<comment type="catalytic activity">
    <reaction evidence="23">
        <text>tetradecanoyl-CoA + H2O = tetradecanoate + CoA + H(+)</text>
        <dbReference type="Rhea" id="RHEA:40119"/>
        <dbReference type="ChEBI" id="CHEBI:15377"/>
        <dbReference type="ChEBI" id="CHEBI:15378"/>
        <dbReference type="ChEBI" id="CHEBI:30807"/>
        <dbReference type="ChEBI" id="CHEBI:57287"/>
        <dbReference type="ChEBI" id="CHEBI:57385"/>
    </reaction>
    <physiologicalReaction direction="left-to-right" evidence="23">
        <dbReference type="Rhea" id="RHEA:40120"/>
    </physiologicalReaction>
</comment>
<dbReference type="GO" id="GO:0006631">
    <property type="term" value="P:fatty acid metabolic process"/>
    <property type="evidence" value="ECO:0007669"/>
    <property type="project" value="UniProtKB-KW"/>
</dbReference>
<evidence type="ECO:0000256" key="17">
    <source>
        <dbReference type="ARBA" id="ARBA00040123"/>
    </source>
</evidence>
<keyword evidence="4" id="KW-1003">Cell membrane</keyword>
<dbReference type="EC" id="3.1.2.2" evidence="16"/>
<gene>
    <name evidence="25" type="ORF">ENI34_03240</name>
</gene>
<dbReference type="Gene3D" id="3.10.129.10">
    <property type="entry name" value="Hotdog Thioesterase"/>
    <property type="match status" value="1"/>
</dbReference>
<dbReference type="GO" id="GO:0016020">
    <property type="term" value="C:membrane"/>
    <property type="evidence" value="ECO:0007669"/>
    <property type="project" value="UniProtKB-SubCell"/>
</dbReference>
<keyword evidence="12" id="KW-0966">Cell projection</keyword>
<dbReference type="InterPro" id="IPR052365">
    <property type="entry name" value="THEM4/THEM5_acyl-CoA_thioest"/>
</dbReference>
<evidence type="ECO:0000256" key="20">
    <source>
        <dbReference type="ARBA" id="ARBA00047734"/>
    </source>
</evidence>
<evidence type="ECO:0000313" key="25">
    <source>
        <dbReference type="EMBL" id="HEC78141.1"/>
    </source>
</evidence>
<evidence type="ECO:0000256" key="12">
    <source>
        <dbReference type="ARBA" id="ARBA00023273"/>
    </source>
</evidence>
<keyword evidence="8" id="KW-0276">Fatty acid metabolism</keyword>
<dbReference type="CDD" id="cd03443">
    <property type="entry name" value="PaaI_thioesterase"/>
    <property type="match status" value="1"/>
</dbReference>
<evidence type="ECO:0000256" key="8">
    <source>
        <dbReference type="ARBA" id="ARBA00022832"/>
    </source>
</evidence>
<evidence type="ECO:0000256" key="23">
    <source>
        <dbReference type="ARBA" id="ARBA00048180"/>
    </source>
</evidence>
<comment type="subcellular location">
    <subcellularLocation>
        <location evidence="3">Cell projection</location>
        <location evidence="3">Ruffle membrane</location>
    </subcellularLocation>
    <subcellularLocation>
        <location evidence="2">Cytoplasm</location>
    </subcellularLocation>
    <subcellularLocation>
        <location evidence="1">Membrane</location>
        <topology evidence="1">Peripheral membrane protein</topology>
    </subcellularLocation>
</comment>
<comment type="similarity">
    <text evidence="15">Belongs to the THEM4/THEM5 thioesterase family.</text>
</comment>
<evidence type="ECO:0000256" key="10">
    <source>
        <dbReference type="ARBA" id="ARBA00023098"/>
    </source>
</evidence>
<evidence type="ECO:0000256" key="4">
    <source>
        <dbReference type="ARBA" id="ARBA00022475"/>
    </source>
</evidence>
<evidence type="ECO:0000256" key="7">
    <source>
        <dbReference type="ARBA" id="ARBA00022801"/>
    </source>
</evidence>
<evidence type="ECO:0000256" key="2">
    <source>
        <dbReference type="ARBA" id="ARBA00004496"/>
    </source>
</evidence>
<evidence type="ECO:0000256" key="6">
    <source>
        <dbReference type="ARBA" id="ARBA00022703"/>
    </source>
</evidence>
<keyword evidence="11" id="KW-0472">Membrane</keyword>
<evidence type="ECO:0000256" key="14">
    <source>
        <dbReference type="ARBA" id="ARBA00037002"/>
    </source>
</evidence>
<sequence>MNTDFLMDDRCFACGAANSNGLQLQIEETADGVRAVIRPPKWSQGYKEMVHGGIISTILDEMTVWAAFKKGHRCVTAELTVRIKKAMKVAEEYLATGRVLRIKHRLVEAESEITDRDNETVAFARAKLIKIQ</sequence>
<organism evidence="25 26">
    <name type="scientific">candidate division WOR-3 bacterium</name>
    <dbReference type="NCBI Taxonomy" id="2052148"/>
    <lineage>
        <taxon>Bacteria</taxon>
        <taxon>Bacteria division WOR-3</taxon>
    </lineage>
</organism>
<dbReference type="EMBL" id="DRIG01000035">
    <property type="protein sequence ID" value="HEC78141.1"/>
    <property type="molecule type" value="Genomic_DNA"/>
</dbReference>
<evidence type="ECO:0000256" key="11">
    <source>
        <dbReference type="ARBA" id="ARBA00023136"/>
    </source>
</evidence>
<dbReference type="InterPro" id="IPR029069">
    <property type="entry name" value="HotDog_dom_sf"/>
</dbReference>
<evidence type="ECO:0000256" key="18">
    <source>
        <dbReference type="ARBA" id="ARBA00043210"/>
    </source>
</evidence>
<dbReference type="PANTHER" id="PTHR12418:SF19">
    <property type="entry name" value="ACYL-COENZYME A THIOESTERASE THEM4"/>
    <property type="match status" value="1"/>
</dbReference>
<comment type="caution">
    <text evidence="25">The sequence shown here is derived from an EMBL/GenBank/DDBJ whole genome shotgun (WGS) entry which is preliminary data.</text>
</comment>
<evidence type="ECO:0000313" key="26">
    <source>
        <dbReference type="Proteomes" id="UP000885826"/>
    </source>
</evidence>
<dbReference type="GO" id="GO:0005737">
    <property type="term" value="C:cytoplasm"/>
    <property type="evidence" value="ECO:0007669"/>
    <property type="project" value="UniProtKB-SubCell"/>
</dbReference>
<reference evidence="25" key="1">
    <citation type="journal article" date="2020" name="mSystems">
        <title>Genome- and Community-Level Interaction Insights into Carbon Utilization and Element Cycling Functions of Hydrothermarchaeota in Hydrothermal Sediment.</title>
        <authorList>
            <person name="Zhou Z."/>
            <person name="Liu Y."/>
            <person name="Xu W."/>
            <person name="Pan J."/>
            <person name="Luo Z.H."/>
            <person name="Li M."/>
        </authorList>
    </citation>
    <scope>NUCLEOTIDE SEQUENCE</scope>
    <source>
        <strain evidence="25">HyVt-388</strain>
    </source>
</reference>
<dbReference type="Pfam" id="PF03061">
    <property type="entry name" value="4HBT"/>
    <property type="match status" value="1"/>
</dbReference>
<evidence type="ECO:0000256" key="21">
    <source>
        <dbReference type="ARBA" id="ARBA00047969"/>
    </source>
</evidence>
<feature type="domain" description="Thioesterase" evidence="24">
    <location>
        <begin position="49"/>
        <end position="121"/>
    </location>
</feature>
<accession>A0A9C9EM86</accession>